<dbReference type="OrthoDB" id="9780326at2"/>
<comment type="caution">
    <text evidence="5">The sequence shown here is derived from an EMBL/GenBank/DDBJ whole genome shotgun (WGS) entry which is preliminary data.</text>
</comment>
<keyword evidence="6" id="KW-1185">Reference proteome</keyword>
<evidence type="ECO:0000259" key="4">
    <source>
        <dbReference type="Pfam" id="PF08281"/>
    </source>
</evidence>
<dbReference type="GO" id="GO:0016987">
    <property type="term" value="F:sigma factor activity"/>
    <property type="evidence" value="ECO:0007669"/>
    <property type="project" value="UniProtKB-KW"/>
</dbReference>
<gene>
    <name evidence="5" type="ORF">EV681_2223</name>
</gene>
<evidence type="ECO:0000256" key="3">
    <source>
        <dbReference type="ARBA" id="ARBA00023163"/>
    </source>
</evidence>
<sequence length="109" mass="12460">MLITDSNRPYHEATRSQMRSLLEARLDQLPESFRTVFVLRSVEEMSVKETALCLGMPEATVRSRHHRANAMLRKLLARDLDSTARDTFEFDGDNCDRIVANVLQRVPAA</sequence>
<keyword evidence="3" id="KW-0804">Transcription</keyword>
<dbReference type="InterPro" id="IPR039425">
    <property type="entry name" value="RNA_pol_sigma-70-like"/>
</dbReference>
<protein>
    <submittedName>
        <fullName evidence="5">RNA polymerase sigma factor (Sigma-70 family)</fullName>
    </submittedName>
</protein>
<dbReference type="Gene3D" id="1.10.10.10">
    <property type="entry name" value="Winged helix-like DNA-binding domain superfamily/Winged helix DNA-binding domain"/>
    <property type="match status" value="1"/>
</dbReference>
<evidence type="ECO:0000256" key="1">
    <source>
        <dbReference type="ARBA" id="ARBA00023015"/>
    </source>
</evidence>
<dbReference type="SUPFAM" id="SSF88659">
    <property type="entry name" value="Sigma3 and sigma4 domains of RNA polymerase sigma factors"/>
    <property type="match status" value="1"/>
</dbReference>
<reference evidence="5 6" key="1">
    <citation type="submission" date="2019-02" db="EMBL/GenBank/DDBJ databases">
        <title>Genomic Encyclopedia of Type Strains, Phase IV (KMG-IV): sequencing the most valuable type-strain genomes for metagenomic binning, comparative biology and taxonomic classification.</title>
        <authorList>
            <person name="Goeker M."/>
        </authorList>
    </citation>
    <scope>NUCLEOTIDE SEQUENCE [LARGE SCALE GENOMIC DNA]</scope>
    <source>
        <strain evidence="5 6">DSM 23814</strain>
    </source>
</reference>
<dbReference type="AlphaFoldDB" id="A0A4Q7VUU0"/>
<dbReference type="InterPro" id="IPR013249">
    <property type="entry name" value="RNA_pol_sigma70_r4_t2"/>
</dbReference>
<keyword evidence="2" id="KW-0731">Sigma factor</keyword>
<feature type="domain" description="RNA polymerase sigma factor 70 region 4 type 2" evidence="4">
    <location>
        <begin position="21"/>
        <end position="68"/>
    </location>
</feature>
<dbReference type="InterPro" id="IPR013324">
    <property type="entry name" value="RNA_pol_sigma_r3/r4-like"/>
</dbReference>
<dbReference type="GO" id="GO:0006352">
    <property type="term" value="P:DNA-templated transcription initiation"/>
    <property type="evidence" value="ECO:0007669"/>
    <property type="project" value="InterPro"/>
</dbReference>
<evidence type="ECO:0000313" key="5">
    <source>
        <dbReference type="EMBL" id="RZU00414.1"/>
    </source>
</evidence>
<dbReference type="PANTHER" id="PTHR43133:SF51">
    <property type="entry name" value="RNA POLYMERASE SIGMA FACTOR"/>
    <property type="match status" value="1"/>
</dbReference>
<dbReference type="EMBL" id="SHKO01000001">
    <property type="protein sequence ID" value="RZU00414.1"/>
    <property type="molecule type" value="Genomic_DNA"/>
</dbReference>
<dbReference type="CDD" id="cd06171">
    <property type="entry name" value="Sigma70_r4"/>
    <property type="match status" value="1"/>
</dbReference>
<dbReference type="Pfam" id="PF08281">
    <property type="entry name" value="Sigma70_r4_2"/>
    <property type="match status" value="1"/>
</dbReference>
<name>A0A4Q7VUU0_9BURK</name>
<dbReference type="InterPro" id="IPR036388">
    <property type="entry name" value="WH-like_DNA-bd_sf"/>
</dbReference>
<evidence type="ECO:0000256" key="2">
    <source>
        <dbReference type="ARBA" id="ARBA00023082"/>
    </source>
</evidence>
<accession>A0A4Q7VUU0</accession>
<evidence type="ECO:0000313" key="6">
    <source>
        <dbReference type="Proteomes" id="UP000293398"/>
    </source>
</evidence>
<organism evidence="5 6">
    <name type="scientific">Advenella incenata</name>
    <dbReference type="NCBI Taxonomy" id="267800"/>
    <lineage>
        <taxon>Bacteria</taxon>
        <taxon>Pseudomonadati</taxon>
        <taxon>Pseudomonadota</taxon>
        <taxon>Betaproteobacteria</taxon>
        <taxon>Burkholderiales</taxon>
        <taxon>Alcaligenaceae</taxon>
    </lineage>
</organism>
<dbReference type="Proteomes" id="UP000293398">
    <property type="component" value="Unassembled WGS sequence"/>
</dbReference>
<keyword evidence="1" id="KW-0805">Transcription regulation</keyword>
<dbReference type="GO" id="GO:0003677">
    <property type="term" value="F:DNA binding"/>
    <property type="evidence" value="ECO:0007669"/>
    <property type="project" value="InterPro"/>
</dbReference>
<dbReference type="PANTHER" id="PTHR43133">
    <property type="entry name" value="RNA POLYMERASE ECF-TYPE SIGMA FACTO"/>
    <property type="match status" value="1"/>
</dbReference>
<proteinExistence type="predicted"/>